<comment type="caution">
    <text evidence="2">The sequence shown here is derived from an EMBL/GenBank/DDBJ whole genome shotgun (WGS) entry which is preliminary data.</text>
</comment>
<dbReference type="EMBL" id="JAUKUD010000005">
    <property type="protein sequence ID" value="KAK0744148.1"/>
    <property type="molecule type" value="Genomic_DNA"/>
</dbReference>
<protein>
    <submittedName>
        <fullName evidence="2">Uncharacterized protein</fullName>
    </submittedName>
</protein>
<evidence type="ECO:0000313" key="2">
    <source>
        <dbReference type="EMBL" id="KAK0744148.1"/>
    </source>
</evidence>
<proteinExistence type="predicted"/>
<name>A0AA40K337_9PEZI</name>
<organism evidence="2 3">
    <name type="scientific">Schizothecium vesticola</name>
    <dbReference type="NCBI Taxonomy" id="314040"/>
    <lineage>
        <taxon>Eukaryota</taxon>
        <taxon>Fungi</taxon>
        <taxon>Dikarya</taxon>
        <taxon>Ascomycota</taxon>
        <taxon>Pezizomycotina</taxon>
        <taxon>Sordariomycetes</taxon>
        <taxon>Sordariomycetidae</taxon>
        <taxon>Sordariales</taxon>
        <taxon>Schizotheciaceae</taxon>
        <taxon>Schizothecium</taxon>
    </lineage>
</organism>
<feature type="region of interest" description="Disordered" evidence="1">
    <location>
        <begin position="124"/>
        <end position="151"/>
    </location>
</feature>
<gene>
    <name evidence="2" type="ORF">B0T18DRAFT_328670</name>
</gene>
<keyword evidence="3" id="KW-1185">Reference proteome</keyword>
<dbReference type="Proteomes" id="UP001172155">
    <property type="component" value="Unassembled WGS sequence"/>
</dbReference>
<reference evidence="2" key="1">
    <citation type="submission" date="2023-06" db="EMBL/GenBank/DDBJ databases">
        <title>Genome-scale phylogeny and comparative genomics of the fungal order Sordariales.</title>
        <authorList>
            <consortium name="Lawrence Berkeley National Laboratory"/>
            <person name="Hensen N."/>
            <person name="Bonometti L."/>
            <person name="Westerberg I."/>
            <person name="Brannstrom I.O."/>
            <person name="Guillou S."/>
            <person name="Cros-Aarteil S."/>
            <person name="Calhoun S."/>
            <person name="Haridas S."/>
            <person name="Kuo A."/>
            <person name="Mondo S."/>
            <person name="Pangilinan J."/>
            <person name="Riley R."/>
            <person name="LaButti K."/>
            <person name="Andreopoulos B."/>
            <person name="Lipzen A."/>
            <person name="Chen C."/>
            <person name="Yanf M."/>
            <person name="Daum C."/>
            <person name="Ng V."/>
            <person name="Clum A."/>
            <person name="Steindorff A."/>
            <person name="Ohm R."/>
            <person name="Martin F."/>
            <person name="Silar P."/>
            <person name="Natvig D."/>
            <person name="Lalanne C."/>
            <person name="Gautier V."/>
            <person name="Ament-velasquez S.L."/>
            <person name="Kruys A."/>
            <person name="Hutchinson M.I."/>
            <person name="Powell A.J."/>
            <person name="Barry K."/>
            <person name="Miller A.N."/>
            <person name="Grigoriev I.V."/>
            <person name="Debuchy R."/>
            <person name="Gladieux P."/>
            <person name="Thoren M.H."/>
            <person name="Johannesson H."/>
        </authorList>
    </citation>
    <scope>NUCLEOTIDE SEQUENCE</scope>
    <source>
        <strain evidence="2">SMH3187-1</strain>
    </source>
</reference>
<evidence type="ECO:0000313" key="3">
    <source>
        <dbReference type="Proteomes" id="UP001172155"/>
    </source>
</evidence>
<dbReference type="AlphaFoldDB" id="A0AA40K337"/>
<evidence type="ECO:0000256" key="1">
    <source>
        <dbReference type="SAM" id="MobiDB-lite"/>
    </source>
</evidence>
<sequence length="353" mass="39921">MTVRDHEKDVISGWVPKDWDAVELTRCRARGTPINSPPTLRGEIHPLFHNWIFSSSSRPSSSSSSSTVSSTTASSVDPSLIKALTPPLLLATRILTTVGLPWLSEFHIDDIFDEAYPGRLPDTTTPEEQTPSVIPRHHISPTLADPRTKKKWHASTARDLEVRLARQICWQLDPDMFREKGWVGYTCRHRGEQMVALDATLDRPSMIHAGDEAARERGEKGRLMTVLVMEEYTTRMCELARQGRGGGEEYLLTAFMMAVTVLHELGHAIYWRDLRAVNRRMTEPYFGGDLEMELGDSFVASLFGGWTPVPVAADDEFCASGTFEQGIAWRQHLTWDHHRTRPRYRAHYSIPVA</sequence>
<accession>A0AA40K337</accession>